<dbReference type="InterPro" id="IPR002109">
    <property type="entry name" value="Glutaredoxin"/>
</dbReference>
<dbReference type="GO" id="GO:0005829">
    <property type="term" value="C:cytosol"/>
    <property type="evidence" value="ECO:0007669"/>
    <property type="project" value="TreeGrafter"/>
</dbReference>
<dbReference type="Gene3D" id="3.40.30.10">
    <property type="entry name" value="Glutaredoxin"/>
    <property type="match status" value="4"/>
</dbReference>
<evidence type="ECO:0000313" key="3">
    <source>
        <dbReference type="EMBL" id="KRX05878.1"/>
    </source>
</evidence>
<dbReference type="Proteomes" id="UP000054937">
    <property type="component" value="Unassembled WGS sequence"/>
</dbReference>
<dbReference type="PANTHER" id="PTHR10293:SF73">
    <property type="entry name" value="GLUTAREDOXIN-3"/>
    <property type="match status" value="1"/>
</dbReference>
<dbReference type="InterPro" id="IPR004480">
    <property type="entry name" value="Monothiol_GRX-rel"/>
</dbReference>
<dbReference type="Pfam" id="PF00462">
    <property type="entry name" value="Glutaredoxin"/>
    <property type="match status" value="2"/>
</dbReference>
<dbReference type="InParanoid" id="A0A0V0QUR3"/>
<reference evidence="3 4" key="1">
    <citation type="journal article" date="2015" name="Sci. Rep.">
        <title>Genome of the facultative scuticociliatosis pathogen Pseudocohnilembus persalinus provides insight into its virulence through horizontal gene transfer.</title>
        <authorList>
            <person name="Xiong J."/>
            <person name="Wang G."/>
            <person name="Cheng J."/>
            <person name="Tian M."/>
            <person name="Pan X."/>
            <person name="Warren A."/>
            <person name="Jiang C."/>
            <person name="Yuan D."/>
            <person name="Miao W."/>
        </authorList>
    </citation>
    <scope>NUCLEOTIDE SEQUENCE [LARGE SCALE GENOMIC DNA]</scope>
    <source>
        <strain evidence="3">36N120E</strain>
    </source>
</reference>
<gene>
    <name evidence="3" type="ORF">PPERSA_03815</name>
</gene>
<dbReference type="AlphaFoldDB" id="A0A0V0QUR3"/>
<dbReference type="InterPro" id="IPR036249">
    <property type="entry name" value="Thioredoxin-like_sf"/>
</dbReference>
<name>A0A0V0QUR3_PSEPJ</name>
<dbReference type="OMA" id="HDIVMEL"/>
<proteinExistence type="predicted"/>
<evidence type="ECO:0000313" key="4">
    <source>
        <dbReference type="Proteomes" id="UP000054937"/>
    </source>
</evidence>
<accession>A0A0V0QUR3</accession>
<comment type="caution">
    <text evidence="3">The sequence shown here is derived from an EMBL/GenBank/DDBJ whole genome shotgun (WGS) entry which is preliminary data.</text>
</comment>
<dbReference type="GO" id="GO:0005634">
    <property type="term" value="C:nucleus"/>
    <property type="evidence" value="ECO:0007669"/>
    <property type="project" value="TreeGrafter"/>
</dbReference>
<dbReference type="Pfam" id="PF00085">
    <property type="entry name" value="Thioredoxin"/>
    <property type="match status" value="1"/>
</dbReference>
<dbReference type="SUPFAM" id="SSF52833">
    <property type="entry name" value="Thioredoxin-like"/>
    <property type="match status" value="4"/>
</dbReference>
<dbReference type="OrthoDB" id="415696at2759"/>
<dbReference type="PROSITE" id="PS51354">
    <property type="entry name" value="GLUTAREDOXIN_2"/>
    <property type="match status" value="3"/>
</dbReference>
<sequence length="437" mass="51136">MNIIALEENRDYNRMCMNNFGKIIVIIFHAAWHQHSNEYLENFQTLLEISELNGEKIMFAQCDADKVPQVSTNYNITNVPTVIVTDAQKGELKRFENENPAQILESLEEFIPEYQKKFEQKRVEMYKKIEKLITENPVLIFIKGTAQAPECKFTRQFLEIMKDLDCKFTYYDIIADNDMRHWLRHYNKWPTYPQLYISGELIGGLDKAKQRIEEGYIQEKIPQSARIHDPEQRLKKIVSENKVILFTKGIASDINLDQNQKDVIQLLKNEGIKFRCFDCSSDQLLLEHLQKQNGEFPHLYSQQKYIGSKQKLSDLAKQSQLLPLIPGSEWQLNGEQKLKYLLKNCDIIVFINGIPKDCQNEESKQMIEILEKHKLLYEFYNVSADEEVFQNLKNISNYDKVPQLYVKGQLIGGIEAVQKLNQDGDLEELTKDIPKRN</sequence>
<feature type="domain" description="Thioredoxin" evidence="1">
    <location>
        <begin position="20"/>
        <end position="106"/>
    </location>
</feature>
<evidence type="ECO:0000259" key="1">
    <source>
        <dbReference type="Pfam" id="PF00085"/>
    </source>
</evidence>
<evidence type="ECO:0000259" key="2">
    <source>
        <dbReference type="Pfam" id="PF00462"/>
    </source>
</evidence>
<dbReference type="InterPro" id="IPR013766">
    <property type="entry name" value="Thioredoxin_domain"/>
</dbReference>
<organism evidence="3 4">
    <name type="scientific">Pseudocohnilembus persalinus</name>
    <name type="common">Ciliate</name>
    <dbReference type="NCBI Taxonomy" id="266149"/>
    <lineage>
        <taxon>Eukaryota</taxon>
        <taxon>Sar</taxon>
        <taxon>Alveolata</taxon>
        <taxon>Ciliophora</taxon>
        <taxon>Intramacronucleata</taxon>
        <taxon>Oligohymenophorea</taxon>
        <taxon>Scuticociliatia</taxon>
        <taxon>Philasterida</taxon>
        <taxon>Pseudocohnilembidae</taxon>
        <taxon>Pseudocohnilembus</taxon>
    </lineage>
</organism>
<dbReference type="PANTHER" id="PTHR10293">
    <property type="entry name" value="GLUTAREDOXIN FAMILY MEMBER"/>
    <property type="match status" value="1"/>
</dbReference>
<protein>
    <submittedName>
        <fullName evidence="3">Thioredoxin-like fold</fullName>
    </submittedName>
</protein>
<feature type="domain" description="Glutaredoxin" evidence="2">
    <location>
        <begin position="138"/>
        <end position="202"/>
    </location>
</feature>
<keyword evidence="4" id="KW-1185">Reference proteome</keyword>
<feature type="domain" description="Glutaredoxin" evidence="2">
    <location>
        <begin position="363"/>
        <end position="411"/>
    </location>
</feature>
<dbReference type="EMBL" id="LDAU01000103">
    <property type="protein sequence ID" value="KRX05878.1"/>
    <property type="molecule type" value="Genomic_DNA"/>
</dbReference>
<dbReference type="GO" id="GO:0006879">
    <property type="term" value="P:intracellular iron ion homeostasis"/>
    <property type="evidence" value="ECO:0007669"/>
    <property type="project" value="TreeGrafter"/>
</dbReference>